<evidence type="ECO:0000313" key="2">
    <source>
        <dbReference type="EMBL" id="CDM29097.1"/>
    </source>
</evidence>
<dbReference type="PANTHER" id="PTHR43130:SF7">
    <property type="entry name" value="DJ-1_PFPI DOMAIN-CONTAINING PROTEIN"/>
    <property type="match status" value="1"/>
</dbReference>
<dbReference type="InterPro" id="IPR002818">
    <property type="entry name" value="DJ-1/PfpI"/>
</dbReference>
<name>W6QHK4_PENRF</name>
<evidence type="ECO:0000313" key="3">
    <source>
        <dbReference type="Proteomes" id="UP000030686"/>
    </source>
</evidence>
<dbReference type="AlphaFoldDB" id="W6QHK4"/>
<reference evidence="2" key="1">
    <citation type="journal article" date="2014" name="Nat. Commun.">
        <title>Multiple recent horizontal transfers of a large genomic region in cheese making fungi.</title>
        <authorList>
            <person name="Cheeseman K."/>
            <person name="Ropars J."/>
            <person name="Renault P."/>
            <person name="Dupont J."/>
            <person name="Gouzy J."/>
            <person name="Branca A."/>
            <person name="Abraham A.L."/>
            <person name="Ceppi M."/>
            <person name="Conseiller E."/>
            <person name="Debuchy R."/>
            <person name="Malagnac F."/>
            <person name="Goarin A."/>
            <person name="Silar P."/>
            <person name="Lacoste S."/>
            <person name="Sallet E."/>
            <person name="Bensimon A."/>
            <person name="Giraud T."/>
            <person name="Brygoo Y."/>
        </authorList>
    </citation>
    <scope>NUCLEOTIDE SEQUENCE [LARGE SCALE GENOMIC DNA]</scope>
    <source>
        <strain evidence="2">FM164</strain>
    </source>
</reference>
<dbReference type="Gene3D" id="3.40.50.880">
    <property type="match status" value="1"/>
</dbReference>
<dbReference type="InterPro" id="IPR052158">
    <property type="entry name" value="INH-QAR"/>
</dbReference>
<keyword evidence="3" id="KW-1185">Reference proteome</keyword>
<dbReference type="PANTHER" id="PTHR43130">
    <property type="entry name" value="ARAC-FAMILY TRANSCRIPTIONAL REGULATOR"/>
    <property type="match status" value="1"/>
</dbReference>
<dbReference type="OrthoDB" id="543156at2759"/>
<evidence type="ECO:0000259" key="1">
    <source>
        <dbReference type="Pfam" id="PF01965"/>
    </source>
</evidence>
<dbReference type="Pfam" id="PF01965">
    <property type="entry name" value="DJ-1_PfpI"/>
    <property type="match status" value="1"/>
</dbReference>
<feature type="domain" description="DJ-1/PfpI" evidence="1">
    <location>
        <begin position="6"/>
        <end position="108"/>
    </location>
</feature>
<accession>W6QHK4</accession>
<dbReference type="EMBL" id="HG792015">
    <property type="protein sequence ID" value="CDM29097.1"/>
    <property type="molecule type" value="Genomic_DNA"/>
</dbReference>
<dbReference type="OMA" id="DENIWTG"/>
<dbReference type="STRING" id="1365484.W6QHK4"/>
<sequence>MLISRTIILLGGHNPEGFKLHPKYVDLIRRHISAGKLLFTTYTGSAVFASTGLLDGKNATINHAVYKWAKENYPAVNWTKGETWVVDENIWTGAGAVAGIDMVASWLKEPFGLDILTYAARNLDYEPRGIDGVSLVIPRRYDESGKQISTHELFYH</sequence>
<organism evidence="2 3">
    <name type="scientific">Penicillium roqueforti (strain FM164)</name>
    <dbReference type="NCBI Taxonomy" id="1365484"/>
    <lineage>
        <taxon>Eukaryota</taxon>
        <taxon>Fungi</taxon>
        <taxon>Dikarya</taxon>
        <taxon>Ascomycota</taxon>
        <taxon>Pezizomycotina</taxon>
        <taxon>Eurotiomycetes</taxon>
        <taxon>Eurotiomycetidae</taxon>
        <taxon>Eurotiales</taxon>
        <taxon>Aspergillaceae</taxon>
        <taxon>Penicillium</taxon>
    </lineage>
</organism>
<dbReference type="InterPro" id="IPR029062">
    <property type="entry name" value="Class_I_gatase-like"/>
</dbReference>
<proteinExistence type="predicted"/>
<dbReference type="Proteomes" id="UP000030686">
    <property type="component" value="Unassembled WGS sequence"/>
</dbReference>
<gene>
    <name evidence="2" type="ORF">PROQFM164_S01g002908</name>
</gene>
<protein>
    <submittedName>
        <fullName evidence="2">DJ-1 domain, InhA-type</fullName>
    </submittedName>
</protein>
<dbReference type="SUPFAM" id="SSF52317">
    <property type="entry name" value="Class I glutamine amidotransferase-like"/>
    <property type="match status" value="1"/>
</dbReference>